<name>A0A498I108_MALDO</name>
<organism evidence="1 2">
    <name type="scientific">Malus domestica</name>
    <name type="common">Apple</name>
    <name type="synonym">Pyrus malus</name>
    <dbReference type="NCBI Taxonomy" id="3750"/>
    <lineage>
        <taxon>Eukaryota</taxon>
        <taxon>Viridiplantae</taxon>
        <taxon>Streptophyta</taxon>
        <taxon>Embryophyta</taxon>
        <taxon>Tracheophyta</taxon>
        <taxon>Spermatophyta</taxon>
        <taxon>Magnoliopsida</taxon>
        <taxon>eudicotyledons</taxon>
        <taxon>Gunneridae</taxon>
        <taxon>Pentapetalae</taxon>
        <taxon>rosids</taxon>
        <taxon>fabids</taxon>
        <taxon>Rosales</taxon>
        <taxon>Rosaceae</taxon>
        <taxon>Amygdaloideae</taxon>
        <taxon>Maleae</taxon>
        <taxon>Malus</taxon>
    </lineage>
</organism>
<evidence type="ECO:0000313" key="2">
    <source>
        <dbReference type="Proteomes" id="UP000290289"/>
    </source>
</evidence>
<comment type="caution">
    <text evidence="1">The sequence shown here is derived from an EMBL/GenBank/DDBJ whole genome shotgun (WGS) entry which is preliminary data.</text>
</comment>
<dbReference type="Proteomes" id="UP000290289">
    <property type="component" value="Chromosome 14"/>
</dbReference>
<evidence type="ECO:0000313" key="1">
    <source>
        <dbReference type="EMBL" id="RXH76579.1"/>
    </source>
</evidence>
<accession>A0A498I108</accession>
<sequence length="84" mass="9783">MIPQGYGFEVSLKTLNLVAVPILTSGSNYKKWRREIELLLTLNEYEIALDNPQPEALTDKITKAEKTEFERWTRTNKVTYYVVC</sequence>
<dbReference type="EMBL" id="RDQH01000340">
    <property type="protein sequence ID" value="RXH76579.1"/>
    <property type="molecule type" value="Genomic_DNA"/>
</dbReference>
<proteinExistence type="predicted"/>
<reference evidence="1 2" key="1">
    <citation type="submission" date="2018-10" db="EMBL/GenBank/DDBJ databases">
        <title>A high-quality apple genome assembly.</title>
        <authorList>
            <person name="Hu J."/>
        </authorList>
    </citation>
    <scope>NUCLEOTIDE SEQUENCE [LARGE SCALE GENOMIC DNA]</scope>
    <source>
        <strain evidence="2">cv. HFTH1</strain>
        <tissue evidence="1">Young leaf</tissue>
    </source>
</reference>
<keyword evidence="2" id="KW-1185">Reference proteome</keyword>
<gene>
    <name evidence="1" type="ORF">DVH24_019467</name>
</gene>
<dbReference type="AlphaFoldDB" id="A0A498I108"/>
<protein>
    <submittedName>
        <fullName evidence="1">Uncharacterized protein</fullName>
    </submittedName>
</protein>